<organism evidence="1 2">
    <name type="scientific">Cryoendolithus antarcticus</name>
    <dbReference type="NCBI Taxonomy" id="1507870"/>
    <lineage>
        <taxon>Eukaryota</taxon>
        <taxon>Fungi</taxon>
        <taxon>Dikarya</taxon>
        <taxon>Ascomycota</taxon>
        <taxon>Pezizomycotina</taxon>
        <taxon>Dothideomycetes</taxon>
        <taxon>Dothideomycetidae</taxon>
        <taxon>Cladosporiales</taxon>
        <taxon>Cladosporiaceae</taxon>
        <taxon>Cryoendolithus</taxon>
    </lineage>
</organism>
<gene>
    <name evidence="1" type="ORF">B0A48_03299</name>
</gene>
<evidence type="ECO:0008006" key="3">
    <source>
        <dbReference type="Google" id="ProtNLM"/>
    </source>
</evidence>
<sequence>MSNKYSKLEYGKCKMGELRQFVQDREVTDPIGPEQTAKRSRPDLIKHLRKLDLAKSFPRFNDLPPEVRLLIYEYPLTYDGYGSEQTAILRVSKQTYAEALPILYTINLFEIRVDDADPEVFVGGCFRGRFKLPLMTGYSKTYPVLKAMRNARHLRLRLTASKGLTPKDLAEFKEVTRASGLMMLHAPHLKTLDVAFKYLVVGSADETALKVVLRPLALISSGVRITTTGASFNIGPLLDESRRVLGWISPDDVRALHKTMRKAYAVMKRLKSAARNMGEPHRSNISGIIERLYFGSAGAVGLDAKQIKSQSKALENAVEGGDEFEEALAEAMKLQFHKDE</sequence>
<dbReference type="AlphaFoldDB" id="A0A1V8TK36"/>
<accession>A0A1V8TK36</accession>
<proteinExistence type="predicted"/>
<comment type="caution">
    <text evidence="1">The sequence shown here is derived from an EMBL/GenBank/DDBJ whole genome shotgun (WGS) entry which is preliminary data.</text>
</comment>
<dbReference type="Proteomes" id="UP000192596">
    <property type="component" value="Unassembled WGS sequence"/>
</dbReference>
<evidence type="ECO:0000313" key="1">
    <source>
        <dbReference type="EMBL" id="OQO11572.1"/>
    </source>
</evidence>
<dbReference type="OrthoDB" id="3822450at2759"/>
<keyword evidence="2" id="KW-1185">Reference proteome</keyword>
<dbReference type="InParanoid" id="A0A1V8TK36"/>
<reference evidence="2" key="1">
    <citation type="submission" date="2017-03" db="EMBL/GenBank/DDBJ databases">
        <title>Genomes of endolithic fungi from Antarctica.</title>
        <authorList>
            <person name="Coleine C."/>
            <person name="Masonjones S."/>
            <person name="Stajich J.E."/>
        </authorList>
    </citation>
    <scope>NUCLEOTIDE SEQUENCE [LARGE SCALE GENOMIC DNA]</scope>
    <source>
        <strain evidence="2">CCFEE 5527</strain>
    </source>
</reference>
<dbReference type="EMBL" id="NAJO01000006">
    <property type="protein sequence ID" value="OQO11572.1"/>
    <property type="molecule type" value="Genomic_DNA"/>
</dbReference>
<protein>
    <recommendedName>
        <fullName evidence="3">F-box domain-containing protein</fullName>
    </recommendedName>
</protein>
<name>A0A1V8TK36_9PEZI</name>
<evidence type="ECO:0000313" key="2">
    <source>
        <dbReference type="Proteomes" id="UP000192596"/>
    </source>
</evidence>